<dbReference type="InterPro" id="IPR013230">
    <property type="entry name" value="Peptidase_M15A_C"/>
</dbReference>
<feature type="region of interest" description="Disordered" evidence="13">
    <location>
        <begin position="146"/>
        <end position="174"/>
    </location>
</feature>
<evidence type="ECO:0000313" key="15">
    <source>
        <dbReference type="EMBL" id="SMC50587.1"/>
    </source>
</evidence>
<comment type="cofactor">
    <cofactor evidence="1">
        <name>Zn(2+)</name>
        <dbReference type="ChEBI" id="CHEBI:29105"/>
    </cofactor>
</comment>
<reference evidence="15 16" key="1">
    <citation type="submission" date="2017-04" db="EMBL/GenBank/DDBJ databases">
        <authorList>
            <person name="Afonso C.L."/>
            <person name="Miller P.J."/>
            <person name="Scott M.A."/>
            <person name="Spackman E."/>
            <person name="Goraichik I."/>
            <person name="Dimitrov K.M."/>
            <person name="Suarez D.L."/>
            <person name="Swayne D.E."/>
        </authorList>
    </citation>
    <scope>NUCLEOTIDE SEQUENCE [LARGE SCALE GENOMIC DNA]</scope>
    <source>
        <strain evidence="15 16">DSM 12816</strain>
    </source>
</reference>
<evidence type="ECO:0000256" key="12">
    <source>
        <dbReference type="ARBA" id="ARBA00093666"/>
    </source>
</evidence>
<evidence type="ECO:0000256" key="2">
    <source>
        <dbReference type="ARBA" id="ARBA00004776"/>
    </source>
</evidence>
<keyword evidence="10" id="KW-0961">Cell wall biogenesis/degradation</keyword>
<evidence type="ECO:0000256" key="4">
    <source>
        <dbReference type="ARBA" id="ARBA00022723"/>
    </source>
</evidence>
<evidence type="ECO:0000256" key="6">
    <source>
        <dbReference type="ARBA" id="ARBA00022737"/>
    </source>
</evidence>
<dbReference type="PROSITE" id="PS51272">
    <property type="entry name" value="SLH"/>
    <property type="match status" value="1"/>
</dbReference>
<evidence type="ECO:0000256" key="13">
    <source>
        <dbReference type="SAM" id="MobiDB-lite"/>
    </source>
</evidence>
<keyword evidence="3" id="KW-0645">Protease</keyword>
<dbReference type="Pfam" id="PF00395">
    <property type="entry name" value="SLH"/>
    <property type="match status" value="1"/>
</dbReference>
<dbReference type="RefSeq" id="WP_084233898.1">
    <property type="nucleotide sequence ID" value="NZ_FWXW01000002.1"/>
</dbReference>
<dbReference type="SUPFAM" id="SSF55166">
    <property type="entry name" value="Hedgehog/DD-peptidase"/>
    <property type="match status" value="1"/>
</dbReference>
<dbReference type="InterPro" id="IPR010275">
    <property type="entry name" value="MepK"/>
</dbReference>
<gene>
    <name evidence="15" type="ORF">SAMN02745168_1289</name>
</gene>
<dbReference type="Proteomes" id="UP000192790">
    <property type="component" value="Unassembled WGS sequence"/>
</dbReference>
<keyword evidence="9" id="KW-0482">Metalloprotease</keyword>
<dbReference type="InterPro" id="IPR009045">
    <property type="entry name" value="Zn_M74/Hedgehog-like"/>
</dbReference>
<dbReference type="InterPro" id="IPR001119">
    <property type="entry name" value="SLH_dom"/>
</dbReference>
<evidence type="ECO:0000256" key="7">
    <source>
        <dbReference type="ARBA" id="ARBA00022801"/>
    </source>
</evidence>
<dbReference type="OrthoDB" id="5242612at2"/>
<dbReference type="PANTHER" id="PTHR37425:SF1">
    <property type="entry name" value="OUTER MEMBRANE PROTEIN"/>
    <property type="match status" value="1"/>
</dbReference>
<keyword evidence="7" id="KW-0378">Hydrolase</keyword>
<evidence type="ECO:0000256" key="10">
    <source>
        <dbReference type="ARBA" id="ARBA00023316"/>
    </source>
</evidence>
<dbReference type="AlphaFoldDB" id="A0A1W1ZQE5"/>
<keyword evidence="4" id="KW-0479">Metal-binding</keyword>
<dbReference type="GO" id="GO:0071555">
    <property type="term" value="P:cell wall organization"/>
    <property type="evidence" value="ECO:0007669"/>
    <property type="project" value="UniProtKB-KW"/>
</dbReference>
<dbReference type="GO" id="GO:0008237">
    <property type="term" value="F:metallopeptidase activity"/>
    <property type="evidence" value="ECO:0007669"/>
    <property type="project" value="UniProtKB-KW"/>
</dbReference>
<evidence type="ECO:0000259" key="14">
    <source>
        <dbReference type="PROSITE" id="PS51272"/>
    </source>
</evidence>
<accession>A0A1W1ZQE5</accession>
<keyword evidence="8" id="KW-0862">Zinc</keyword>
<dbReference type="PANTHER" id="PTHR37425">
    <property type="match status" value="1"/>
</dbReference>
<keyword evidence="5" id="KW-0732">Signal</keyword>
<sequence>MVIPYSLRTDGDRKLSEHFRVREFACHDGTDKILISEELNALLEKIREHFEAAVSITSAYRTPEYNAKIGGASKSQHVLGKAADIRVNGATSREVARYAEILEAGGIGLYEYEGGFTHVDVRSGKVRWIQKSKNGSAETIATFGKAEEAESGQPDGAADTEPEGGRPSSWAEEGAEWATEEKLILGDENGNLRWQESLTREQFAVILKRYHDSFGD</sequence>
<dbReference type="Pfam" id="PF08291">
    <property type="entry name" value="Peptidase_M15_3"/>
    <property type="match status" value="1"/>
</dbReference>
<name>A0A1W1ZQE5_9FIRM</name>
<feature type="domain" description="SLH" evidence="14">
    <location>
        <begin position="158"/>
        <end position="216"/>
    </location>
</feature>
<evidence type="ECO:0000256" key="11">
    <source>
        <dbReference type="ARBA" id="ARBA00093448"/>
    </source>
</evidence>
<comment type="similarity">
    <text evidence="11">Belongs to the peptidase M15 family.</text>
</comment>
<dbReference type="Gene3D" id="3.30.1380.10">
    <property type="match status" value="1"/>
</dbReference>
<dbReference type="GO" id="GO:0006508">
    <property type="term" value="P:proteolysis"/>
    <property type="evidence" value="ECO:0007669"/>
    <property type="project" value="UniProtKB-KW"/>
</dbReference>
<evidence type="ECO:0000256" key="3">
    <source>
        <dbReference type="ARBA" id="ARBA00022670"/>
    </source>
</evidence>
<evidence type="ECO:0000256" key="5">
    <source>
        <dbReference type="ARBA" id="ARBA00022729"/>
    </source>
</evidence>
<keyword evidence="6" id="KW-0677">Repeat</keyword>
<dbReference type="EMBL" id="FWXW01000002">
    <property type="protein sequence ID" value="SMC50587.1"/>
    <property type="molecule type" value="Genomic_DNA"/>
</dbReference>
<dbReference type="GO" id="GO:0046872">
    <property type="term" value="F:metal ion binding"/>
    <property type="evidence" value="ECO:0007669"/>
    <property type="project" value="UniProtKB-KW"/>
</dbReference>
<proteinExistence type="inferred from homology"/>
<evidence type="ECO:0000313" key="16">
    <source>
        <dbReference type="Proteomes" id="UP000192790"/>
    </source>
</evidence>
<comment type="pathway">
    <text evidence="2">Cell wall biogenesis; cell wall polysaccharide biosynthesis.</text>
</comment>
<protein>
    <recommendedName>
        <fullName evidence="12">Murein endopeptidase K</fullName>
    </recommendedName>
</protein>
<organism evidence="15 16">
    <name type="scientific">Papillibacter cinnamivorans DSM 12816</name>
    <dbReference type="NCBI Taxonomy" id="1122930"/>
    <lineage>
        <taxon>Bacteria</taxon>
        <taxon>Bacillati</taxon>
        <taxon>Bacillota</taxon>
        <taxon>Clostridia</taxon>
        <taxon>Eubacteriales</taxon>
        <taxon>Oscillospiraceae</taxon>
        <taxon>Papillibacter</taxon>
    </lineage>
</organism>
<keyword evidence="16" id="KW-1185">Reference proteome</keyword>
<evidence type="ECO:0000256" key="8">
    <source>
        <dbReference type="ARBA" id="ARBA00022833"/>
    </source>
</evidence>
<evidence type="ECO:0000256" key="1">
    <source>
        <dbReference type="ARBA" id="ARBA00001947"/>
    </source>
</evidence>
<evidence type="ECO:0000256" key="9">
    <source>
        <dbReference type="ARBA" id="ARBA00023049"/>
    </source>
</evidence>